<evidence type="ECO:0000256" key="6">
    <source>
        <dbReference type="ARBA" id="ARBA00022771"/>
    </source>
</evidence>
<evidence type="ECO:0000256" key="9">
    <source>
        <dbReference type="PROSITE-ProRule" id="PRU00175"/>
    </source>
</evidence>
<dbReference type="InterPro" id="IPR017907">
    <property type="entry name" value="Znf_RING_CS"/>
</dbReference>
<dbReference type="InterPro" id="IPR027370">
    <property type="entry name" value="Znf-RING_euk"/>
</dbReference>
<evidence type="ECO:0000259" key="11">
    <source>
        <dbReference type="PROSITE" id="PS50089"/>
    </source>
</evidence>
<dbReference type="EMBL" id="JASBNA010000005">
    <property type="protein sequence ID" value="KAK7691365.1"/>
    <property type="molecule type" value="Genomic_DNA"/>
</dbReference>
<evidence type="ECO:0000313" key="13">
    <source>
        <dbReference type="EMBL" id="KAK7691365.1"/>
    </source>
</evidence>
<evidence type="ECO:0000259" key="12">
    <source>
        <dbReference type="PROSITE" id="PS51873"/>
    </source>
</evidence>
<feature type="compositionally biased region" description="Basic and acidic residues" evidence="10">
    <location>
        <begin position="276"/>
        <end position="300"/>
    </location>
</feature>
<dbReference type="InterPro" id="IPR031127">
    <property type="entry name" value="E3_UB_ligase_RBR"/>
</dbReference>
<name>A0AAW0GDH5_9APHY</name>
<keyword evidence="3" id="KW-0808">Transferase</keyword>
<sequence length="356" mass="40865">MLDRLITDSLDELKYSPVPTTDEIVCPICYVGVSSPEQLGCGHTYCSSCLRHYLTSATDSALFPLTCMGDEDRCKIPIPIPTIQRFLTAQKMDQLLQSAFTTYIDKHLQEFKYCGTPDCGQVYRTAQDGGSRSTLQCPSCFASVCNACGEEGHEGMTCEDYKLQSDPTEQERMTEAFAKVHNIKKCPSCQVWMEKIAGCNHMTCRCGAHVCWVCMKSYPQDIIYQHMAQAHGSIGLDDQVPFVNDIERERQVLENYRLANRMLQEQEQLRMQQEIQRQEDIRRREQQRRQEEARERERAAAQRQALLQRYQAVQTEREAAQRYATYTSRQAGTATNQPYIRAQPRKEESGSWCVVM</sequence>
<proteinExistence type="predicted"/>
<feature type="domain" description="RING-type" evidence="12">
    <location>
        <begin position="22"/>
        <end position="237"/>
    </location>
</feature>
<dbReference type="PANTHER" id="PTHR11685">
    <property type="entry name" value="RBR FAMILY RING FINGER AND IBR DOMAIN-CONTAINING"/>
    <property type="match status" value="1"/>
</dbReference>
<accession>A0AAW0GDH5</accession>
<keyword evidence="5" id="KW-0677">Repeat</keyword>
<comment type="catalytic activity">
    <reaction evidence="1">
        <text>[E2 ubiquitin-conjugating enzyme]-S-ubiquitinyl-L-cysteine + [acceptor protein]-L-lysine = [E2 ubiquitin-conjugating enzyme]-L-cysteine + [acceptor protein]-N(6)-ubiquitinyl-L-lysine.</text>
        <dbReference type="EC" id="2.3.2.31"/>
    </reaction>
</comment>
<evidence type="ECO:0000256" key="3">
    <source>
        <dbReference type="ARBA" id="ARBA00022679"/>
    </source>
</evidence>
<dbReference type="Pfam" id="PF01485">
    <property type="entry name" value="IBR"/>
    <property type="match status" value="1"/>
</dbReference>
<dbReference type="AlphaFoldDB" id="A0AAW0GDH5"/>
<dbReference type="GO" id="GO:0016567">
    <property type="term" value="P:protein ubiquitination"/>
    <property type="evidence" value="ECO:0007669"/>
    <property type="project" value="InterPro"/>
</dbReference>
<evidence type="ECO:0000256" key="10">
    <source>
        <dbReference type="SAM" id="MobiDB-lite"/>
    </source>
</evidence>
<evidence type="ECO:0000256" key="4">
    <source>
        <dbReference type="ARBA" id="ARBA00022723"/>
    </source>
</evidence>
<gene>
    <name evidence="13" type="ORF">QCA50_004763</name>
</gene>
<dbReference type="EC" id="2.3.2.31" evidence="2"/>
<evidence type="ECO:0000256" key="5">
    <source>
        <dbReference type="ARBA" id="ARBA00022737"/>
    </source>
</evidence>
<dbReference type="PROSITE" id="PS00518">
    <property type="entry name" value="ZF_RING_1"/>
    <property type="match status" value="1"/>
</dbReference>
<evidence type="ECO:0000256" key="1">
    <source>
        <dbReference type="ARBA" id="ARBA00001798"/>
    </source>
</evidence>
<dbReference type="Pfam" id="PF13445">
    <property type="entry name" value="zf-RING_UBOX"/>
    <property type="match status" value="1"/>
</dbReference>
<evidence type="ECO:0000313" key="14">
    <source>
        <dbReference type="Proteomes" id="UP001385951"/>
    </source>
</evidence>
<dbReference type="CDD" id="cd20335">
    <property type="entry name" value="BRcat_RBR"/>
    <property type="match status" value="1"/>
</dbReference>
<dbReference type="SUPFAM" id="SSF57850">
    <property type="entry name" value="RING/U-box"/>
    <property type="match status" value="3"/>
</dbReference>
<evidence type="ECO:0000256" key="2">
    <source>
        <dbReference type="ARBA" id="ARBA00012251"/>
    </source>
</evidence>
<dbReference type="Proteomes" id="UP001385951">
    <property type="component" value="Unassembled WGS sequence"/>
</dbReference>
<dbReference type="Gene3D" id="3.30.40.10">
    <property type="entry name" value="Zinc/RING finger domain, C3HC4 (zinc finger)"/>
    <property type="match status" value="1"/>
</dbReference>
<reference evidence="13 14" key="1">
    <citation type="submission" date="2022-09" db="EMBL/GenBank/DDBJ databases">
        <authorList>
            <person name="Palmer J.M."/>
        </authorList>
    </citation>
    <scope>NUCLEOTIDE SEQUENCE [LARGE SCALE GENOMIC DNA]</scope>
    <source>
        <strain evidence="13 14">DSM 7382</strain>
    </source>
</reference>
<dbReference type="SMART" id="SM00647">
    <property type="entry name" value="IBR"/>
    <property type="match status" value="2"/>
</dbReference>
<dbReference type="GO" id="GO:0008270">
    <property type="term" value="F:zinc ion binding"/>
    <property type="evidence" value="ECO:0007669"/>
    <property type="project" value="UniProtKB-KW"/>
</dbReference>
<feature type="region of interest" description="Disordered" evidence="10">
    <location>
        <begin position="335"/>
        <end position="356"/>
    </location>
</feature>
<keyword evidence="8" id="KW-0862">Zinc</keyword>
<keyword evidence="6 9" id="KW-0863">Zinc-finger</keyword>
<evidence type="ECO:0000256" key="7">
    <source>
        <dbReference type="ARBA" id="ARBA00022786"/>
    </source>
</evidence>
<keyword evidence="14" id="KW-1185">Reference proteome</keyword>
<dbReference type="InterPro" id="IPR013083">
    <property type="entry name" value="Znf_RING/FYVE/PHD"/>
</dbReference>
<dbReference type="InterPro" id="IPR002867">
    <property type="entry name" value="IBR_dom"/>
</dbReference>
<organism evidence="13 14">
    <name type="scientific">Cerrena zonata</name>
    <dbReference type="NCBI Taxonomy" id="2478898"/>
    <lineage>
        <taxon>Eukaryota</taxon>
        <taxon>Fungi</taxon>
        <taxon>Dikarya</taxon>
        <taxon>Basidiomycota</taxon>
        <taxon>Agaricomycotina</taxon>
        <taxon>Agaricomycetes</taxon>
        <taxon>Polyporales</taxon>
        <taxon>Cerrenaceae</taxon>
        <taxon>Cerrena</taxon>
    </lineage>
</organism>
<comment type="caution">
    <text evidence="13">The sequence shown here is derived from an EMBL/GenBank/DDBJ whole genome shotgun (WGS) entry which is preliminary data.</text>
</comment>
<protein>
    <recommendedName>
        <fullName evidence="2">RBR-type E3 ubiquitin transferase</fullName>
        <ecNumber evidence="2">2.3.2.31</ecNumber>
    </recommendedName>
</protein>
<dbReference type="Pfam" id="PF26200">
    <property type="entry name" value="Rcat_RNF216"/>
    <property type="match status" value="1"/>
</dbReference>
<dbReference type="InterPro" id="IPR001841">
    <property type="entry name" value="Znf_RING"/>
</dbReference>
<dbReference type="PROSITE" id="PS50089">
    <property type="entry name" value="ZF_RING_2"/>
    <property type="match status" value="1"/>
</dbReference>
<dbReference type="InterPro" id="IPR044066">
    <property type="entry name" value="TRIAD_supradom"/>
</dbReference>
<evidence type="ECO:0000256" key="8">
    <source>
        <dbReference type="ARBA" id="ARBA00022833"/>
    </source>
</evidence>
<dbReference type="Gene3D" id="1.20.120.1750">
    <property type="match status" value="1"/>
</dbReference>
<keyword evidence="7" id="KW-0833">Ubl conjugation pathway</keyword>
<dbReference type="GO" id="GO:0061630">
    <property type="term" value="F:ubiquitin protein ligase activity"/>
    <property type="evidence" value="ECO:0007669"/>
    <property type="project" value="UniProtKB-EC"/>
</dbReference>
<feature type="domain" description="RING-type" evidence="11">
    <location>
        <begin position="26"/>
        <end position="71"/>
    </location>
</feature>
<feature type="region of interest" description="Disordered" evidence="10">
    <location>
        <begin position="274"/>
        <end position="300"/>
    </location>
</feature>
<keyword evidence="4" id="KW-0479">Metal-binding</keyword>
<dbReference type="PROSITE" id="PS51873">
    <property type="entry name" value="TRIAD"/>
    <property type="match status" value="1"/>
</dbReference>